<dbReference type="CDD" id="cd06261">
    <property type="entry name" value="TM_PBP2"/>
    <property type="match status" value="1"/>
</dbReference>
<dbReference type="PROSITE" id="PS50928">
    <property type="entry name" value="ABC_TM1"/>
    <property type="match status" value="1"/>
</dbReference>
<evidence type="ECO:0000313" key="11">
    <source>
        <dbReference type="Proteomes" id="UP000509626"/>
    </source>
</evidence>
<reference evidence="10 11" key="1">
    <citation type="submission" date="2020-06" db="EMBL/GenBank/DDBJ databases">
        <title>NJ-3-1, isolated from saline soil.</title>
        <authorList>
            <person name="Cui H.L."/>
            <person name="Shi X."/>
        </authorList>
    </citation>
    <scope>NUCLEOTIDE SEQUENCE [LARGE SCALE GENOMIC DNA]</scope>
    <source>
        <strain evidence="10 11">NJ-3-1</strain>
    </source>
</reference>
<dbReference type="NCBIfam" id="TIGR01097">
    <property type="entry name" value="PhnE"/>
    <property type="match status" value="1"/>
</dbReference>
<comment type="similarity">
    <text evidence="7">Belongs to the binding-protein-dependent transport system permease family.</text>
</comment>
<dbReference type="RefSeq" id="WP_179269855.1">
    <property type="nucleotide sequence ID" value="NZ_CP058579.1"/>
</dbReference>
<protein>
    <submittedName>
        <fullName evidence="10">Phosphonate ABC transporter, permease protein PhnE</fullName>
    </submittedName>
</protein>
<dbReference type="PANTHER" id="PTHR30043">
    <property type="entry name" value="PHOSPHONATES TRANSPORT SYSTEM PERMEASE PROTEIN"/>
    <property type="match status" value="1"/>
</dbReference>
<dbReference type="InterPro" id="IPR035906">
    <property type="entry name" value="MetI-like_sf"/>
</dbReference>
<proteinExistence type="inferred from homology"/>
<evidence type="ECO:0000256" key="4">
    <source>
        <dbReference type="ARBA" id="ARBA00022692"/>
    </source>
</evidence>
<dbReference type="EMBL" id="CP058579">
    <property type="protein sequence ID" value="QLG63270.1"/>
    <property type="molecule type" value="Genomic_DNA"/>
</dbReference>
<dbReference type="Gene3D" id="1.10.3720.10">
    <property type="entry name" value="MetI-like"/>
    <property type="match status" value="1"/>
</dbReference>
<keyword evidence="3" id="KW-1003">Cell membrane</keyword>
<feature type="transmembrane region" description="Helical" evidence="7">
    <location>
        <begin position="296"/>
        <end position="312"/>
    </location>
</feature>
<dbReference type="KEGG" id="halu:HUG12_16645"/>
<dbReference type="PANTHER" id="PTHR30043:SF1">
    <property type="entry name" value="ABC TRANSPORT SYSTEM PERMEASE PROTEIN P69"/>
    <property type="match status" value="1"/>
</dbReference>
<dbReference type="InterPro" id="IPR005769">
    <property type="entry name" value="PhnE/PtxC"/>
</dbReference>
<feature type="transmembrane region" description="Helical" evidence="7">
    <location>
        <begin position="50"/>
        <end position="67"/>
    </location>
</feature>
<dbReference type="InterPro" id="IPR000515">
    <property type="entry name" value="MetI-like"/>
</dbReference>
<dbReference type="GO" id="GO:0005886">
    <property type="term" value="C:plasma membrane"/>
    <property type="evidence" value="ECO:0007669"/>
    <property type="project" value="UniProtKB-SubCell"/>
</dbReference>
<feature type="transmembrane region" description="Helical" evidence="7">
    <location>
        <begin position="318"/>
        <end position="341"/>
    </location>
</feature>
<dbReference type="Proteomes" id="UP000509626">
    <property type="component" value="Chromosome"/>
</dbReference>
<evidence type="ECO:0000256" key="7">
    <source>
        <dbReference type="RuleBase" id="RU363032"/>
    </source>
</evidence>
<evidence type="ECO:0000256" key="2">
    <source>
        <dbReference type="ARBA" id="ARBA00022448"/>
    </source>
</evidence>
<evidence type="ECO:0000256" key="3">
    <source>
        <dbReference type="ARBA" id="ARBA00022475"/>
    </source>
</evidence>
<accession>A0A7D5LCC3</accession>
<evidence type="ECO:0000259" key="9">
    <source>
        <dbReference type="PROSITE" id="PS50928"/>
    </source>
</evidence>
<evidence type="ECO:0000256" key="1">
    <source>
        <dbReference type="ARBA" id="ARBA00004651"/>
    </source>
</evidence>
<comment type="subcellular location">
    <subcellularLocation>
        <location evidence="1 7">Cell membrane</location>
        <topology evidence="1 7">Multi-pass membrane protein</topology>
    </subcellularLocation>
</comment>
<feature type="region of interest" description="Disordered" evidence="8">
    <location>
        <begin position="1"/>
        <end position="34"/>
    </location>
</feature>
<dbReference type="OrthoDB" id="252910at2157"/>
<sequence>MNGDGPTPEDGADAPESDGSPDARTDGGATDGVDPRVRERFEDIVFARRVRAAGYAMLFVVVGYLFYKALQAVEWFEAEMSQYVGTFVEALGDFFPFIVSVDGFPFVWFDPRGFLEYWAFMQERNLIYDSEFFAEAGGFLEYPIVLLTGPGGPLGILGEAGVTLSMAIAGTVMGFPLALAFGILGSERVLPFPFNFLFRGVMSSIRAIPALVWALIYVPLGGIGPTTATLAIATDTIGNLGRLYTDELEEIEDGPIEAMETTGADKPQTIVFGMLSQVTTPFIAWTLYIFEINVRIAVTLGIIGGGGLGQILSVQQGLFAFTNMMATILVIMILIISVEMFSQRLRSYLRGDDEAQGLIQLVVGFPQRMAEAVLK</sequence>
<feature type="transmembrane region" description="Helical" evidence="7">
    <location>
        <begin position="162"/>
        <end position="184"/>
    </location>
</feature>
<feature type="domain" description="ABC transmembrane type-1" evidence="9">
    <location>
        <begin position="160"/>
        <end position="342"/>
    </location>
</feature>
<keyword evidence="5 7" id="KW-1133">Transmembrane helix</keyword>
<keyword evidence="11" id="KW-1185">Reference proteome</keyword>
<evidence type="ECO:0000256" key="6">
    <source>
        <dbReference type="ARBA" id="ARBA00023136"/>
    </source>
</evidence>
<evidence type="ECO:0000313" key="10">
    <source>
        <dbReference type="EMBL" id="QLG63270.1"/>
    </source>
</evidence>
<dbReference type="AlphaFoldDB" id="A0A7D5LCC3"/>
<dbReference type="Pfam" id="PF00528">
    <property type="entry name" value="BPD_transp_1"/>
    <property type="match status" value="1"/>
</dbReference>
<evidence type="ECO:0000256" key="8">
    <source>
        <dbReference type="SAM" id="MobiDB-lite"/>
    </source>
</evidence>
<dbReference type="SUPFAM" id="SSF161098">
    <property type="entry name" value="MetI-like"/>
    <property type="match status" value="1"/>
</dbReference>
<keyword evidence="6 7" id="KW-0472">Membrane</keyword>
<name>A0A7D5LCC3_9EURY</name>
<organism evidence="10 11">
    <name type="scientific">Halorarum salinum</name>
    <dbReference type="NCBI Taxonomy" id="2743089"/>
    <lineage>
        <taxon>Archaea</taxon>
        <taxon>Methanobacteriati</taxon>
        <taxon>Methanobacteriota</taxon>
        <taxon>Stenosarchaea group</taxon>
        <taxon>Halobacteria</taxon>
        <taxon>Halobacteriales</taxon>
        <taxon>Haloferacaceae</taxon>
        <taxon>Halorarum</taxon>
    </lineage>
</organism>
<keyword evidence="4 7" id="KW-0812">Transmembrane</keyword>
<keyword evidence="2 7" id="KW-0813">Transport</keyword>
<dbReference type="GeneID" id="56039122"/>
<feature type="transmembrane region" description="Helical" evidence="7">
    <location>
        <begin position="269"/>
        <end position="289"/>
    </location>
</feature>
<dbReference type="GO" id="GO:0015416">
    <property type="term" value="F:ABC-type phosphonate transporter activity"/>
    <property type="evidence" value="ECO:0007669"/>
    <property type="project" value="InterPro"/>
</dbReference>
<gene>
    <name evidence="10" type="primary">phnE</name>
    <name evidence="10" type="ORF">HUG12_16645</name>
</gene>
<evidence type="ECO:0000256" key="5">
    <source>
        <dbReference type="ARBA" id="ARBA00022989"/>
    </source>
</evidence>